<evidence type="ECO:0000313" key="2">
    <source>
        <dbReference type="Proteomes" id="UP000678374"/>
    </source>
</evidence>
<dbReference type="Proteomes" id="UP000678374">
    <property type="component" value="Unassembled WGS sequence"/>
</dbReference>
<evidence type="ECO:0000313" key="1">
    <source>
        <dbReference type="EMBL" id="MBQ0960261.1"/>
    </source>
</evidence>
<comment type="caution">
    <text evidence="1">The sequence shown here is derived from an EMBL/GenBank/DDBJ whole genome shotgun (WGS) entry which is preliminary data.</text>
</comment>
<dbReference type="EMBL" id="JAGQDE010000013">
    <property type="protein sequence ID" value="MBQ0960261.1"/>
    <property type="molecule type" value="Genomic_DNA"/>
</dbReference>
<dbReference type="RefSeq" id="WP_210802937.1">
    <property type="nucleotide sequence ID" value="NZ_JAGQDE010000013.1"/>
</dbReference>
<protein>
    <recommendedName>
        <fullName evidence="3">DUF2867 domain-containing protein</fullName>
    </recommendedName>
</protein>
<proteinExistence type="predicted"/>
<organism evidence="1 2">
    <name type="scientific">Ideonella aquatica</name>
    <dbReference type="NCBI Taxonomy" id="2824119"/>
    <lineage>
        <taxon>Bacteria</taxon>
        <taxon>Pseudomonadati</taxon>
        <taxon>Pseudomonadota</taxon>
        <taxon>Betaproteobacteria</taxon>
        <taxon>Burkholderiales</taxon>
        <taxon>Sphaerotilaceae</taxon>
        <taxon>Ideonella</taxon>
    </lineage>
</organism>
<sequence length="167" mass="18417">MKAVAAPLPEAALLRAYAERGALVDCWALTLPHSLDLTDYLLGFAHSWLFRLERRLLGWAGHPTTASDVQALAMGSAQQFALWRVEARVRDQLLMAVQGERIRSWWMVERLPQGGTRLLFGSALLPRAGTSRWRRFGLAGLLVGLHHAYARALLRAAAARLGRAPGA</sequence>
<name>A0A940YLP7_9BURK</name>
<accession>A0A940YLP7</accession>
<evidence type="ECO:0008006" key="3">
    <source>
        <dbReference type="Google" id="ProtNLM"/>
    </source>
</evidence>
<dbReference type="AlphaFoldDB" id="A0A940YLP7"/>
<reference evidence="1" key="1">
    <citation type="submission" date="2021-04" db="EMBL/GenBank/DDBJ databases">
        <title>The genome sequence of Ideonella sp. 4Y11.</title>
        <authorList>
            <person name="Liu Y."/>
        </authorList>
    </citation>
    <scope>NUCLEOTIDE SEQUENCE</scope>
    <source>
        <strain evidence="1">4Y11</strain>
    </source>
</reference>
<keyword evidence="2" id="KW-1185">Reference proteome</keyword>
<gene>
    <name evidence="1" type="ORF">KAK06_15000</name>
</gene>